<dbReference type="InterPro" id="IPR001611">
    <property type="entry name" value="Leu-rich_rpt"/>
</dbReference>
<dbReference type="OrthoDB" id="120976at2759"/>
<reference evidence="2" key="1">
    <citation type="journal article" date="2015" name="PLoS Genet.">
        <title>Genome Sequence and Transcriptome Analyses of Chrysochromulina tobin: Metabolic Tools for Enhanced Algal Fitness in the Prominent Order Prymnesiales (Haptophyceae).</title>
        <authorList>
            <person name="Hovde B.T."/>
            <person name="Deodato C.R."/>
            <person name="Hunsperger H.M."/>
            <person name="Ryken S.A."/>
            <person name="Yost W."/>
            <person name="Jha R.K."/>
            <person name="Patterson J."/>
            <person name="Monnat R.J. Jr."/>
            <person name="Barlow S.B."/>
            <person name="Starkenburg S.R."/>
            <person name="Cattolico R.A."/>
        </authorList>
    </citation>
    <scope>NUCLEOTIDE SEQUENCE</scope>
    <source>
        <strain evidence="2">CCMP291</strain>
    </source>
</reference>
<dbReference type="SUPFAM" id="SSF52047">
    <property type="entry name" value="RNI-like"/>
    <property type="match status" value="1"/>
</dbReference>
<dbReference type="EMBL" id="JWZX01001315">
    <property type="protein sequence ID" value="KOO34141.1"/>
    <property type="molecule type" value="Genomic_DNA"/>
</dbReference>
<gene>
    <name evidence="1" type="ORF">Ctob_016558</name>
</gene>
<dbReference type="AlphaFoldDB" id="A0A0M0K5K5"/>
<organism evidence="1 2">
    <name type="scientific">Chrysochromulina tobinii</name>
    <dbReference type="NCBI Taxonomy" id="1460289"/>
    <lineage>
        <taxon>Eukaryota</taxon>
        <taxon>Haptista</taxon>
        <taxon>Haptophyta</taxon>
        <taxon>Prymnesiophyceae</taxon>
        <taxon>Prymnesiales</taxon>
        <taxon>Chrysochromulinaceae</taxon>
        <taxon>Chrysochromulina</taxon>
    </lineage>
</organism>
<dbReference type="Pfam" id="PF00560">
    <property type="entry name" value="LRR_1"/>
    <property type="match status" value="1"/>
</dbReference>
<proteinExistence type="predicted"/>
<dbReference type="Proteomes" id="UP000037460">
    <property type="component" value="Unassembled WGS sequence"/>
</dbReference>
<accession>A0A0M0K5K5</accession>
<name>A0A0M0K5K5_9EUKA</name>
<evidence type="ECO:0000313" key="1">
    <source>
        <dbReference type="EMBL" id="KOO34141.1"/>
    </source>
</evidence>
<dbReference type="InterPro" id="IPR032675">
    <property type="entry name" value="LRR_dom_sf"/>
</dbReference>
<dbReference type="Gene3D" id="3.80.10.10">
    <property type="entry name" value="Ribonuclease Inhibitor"/>
    <property type="match status" value="2"/>
</dbReference>
<protein>
    <submittedName>
        <fullName evidence="1">Uncharacterized protein</fullName>
    </submittedName>
</protein>
<sequence>MVTAPQPQKEIVYRSGALGAIAQLIMMPGNRLHTLDLSGVALCGLDPAGKPKLTGEYLSDSIELLCNAIESENCVLKVLRLEHSKMREAEARKIAAAVHRSLRHERPMLDALVVEEFVIPVSTLLGYVVEPDRMVGFGKTNAPVGKSRLDCDKHVLLPTELRVLVDLLGANEVLEEICFTGARVRHELVWMSQTIREGRMPLVKLLLANNGISAIQGQTLVHSLQKGARQLQVLDLSHNPICGVEEALDGGRQEYDTRCIEALAAWLTGPCQLQELYLVDVALCGRAKDGNGMYQPGCLHVLAEKLGSERCWLRDLDLTGSAIREEETFALGRGLVHNNGSLRELKVRAVDVA</sequence>
<evidence type="ECO:0000313" key="2">
    <source>
        <dbReference type="Proteomes" id="UP000037460"/>
    </source>
</evidence>
<comment type="caution">
    <text evidence="1">The sequence shown here is derived from an EMBL/GenBank/DDBJ whole genome shotgun (WGS) entry which is preliminary data.</text>
</comment>
<keyword evidence="2" id="KW-1185">Reference proteome</keyword>